<dbReference type="InterPro" id="IPR025904">
    <property type="entry name" value="Tubulin-like"/>
</dbReference>
<dbReference type="InterPro" id="IPR036525">
    <property type="entry name" value="Tubulin/FtsZ_GTPase_sf"/>
</dbReference>
<evidence type="ECO:0000313" key="2">
    <source>
        <dbReference type="Proteomes" id="UP000233786"/>
    </source>
</evidence>
<protein>
    <submittedName>
        <fullName evidence="1">Tubulin-like protein</fullName>
    </submittedName>
</protein>
<dbReference type="PROSITE" id="PS51257">
    <property type="entry name" value="PROKAR_LIPOPROTEIN"/>
    <property type="match status" value="1"/>
</dbReference>
<dbReference type="Pfam" id="PF13809">
    <property type="entry name" value="Tubulin_2"/>
    <property type="match status" value="1"/>
</dbReference>
<reference evidence="1" key="1">
    <citation type="submission" date="2017-12" db="EMBL/GenBank/DDBJ databases">
        <title>Sequencing the genomes of 1000 Actinobacteria strains.</title>
        <authorList>
            <person name="Klenk H.-P."/>
        </authorList>
    </citation>
    <scope>NUCLEOTIDE SEQUENCE [LARGE SCALE GENOMIC DNA]</scope>
    <source>
        <strain evidence="1">DSM 44228</strain>
    </source>
</reference>
<dbReference type="Proteomes" id="UP000233786">
    <property type="component" value="Unassembled WGS sequence"/>
</dbReference>
<gene>
    <name evidence="1" type="ORF">A8926_6992</name>
</gene>
<dbReference type="STRING" id="994479.GCA_000194155_05007"/>
<dbReference type="RefSeq" id="WP_010310457.1">
    <property type="nucleotide sequence ID" value="NZ_CP061007.1"/>
</dbReference>
<accession>A0A2N3Y7K4</accession>
<evidence type="ECO:0000313" key="1">
    <source>
        <dbReference type="EMBL" id="PKW18855.1"/>
    </source>
</evidence>
<proteinExistence type="predicted"/>
<name>A0A2N3Y7K4_SACSN</name>
<dbReference type="OrthoDB" id="3644648at2"/>
<dbReference type="EMBL" id="PJNB01000001">
    <property type="protein sequence ID" value="PKW18855.1"/>
    <property type="molecule type" value="Genomic_DNA"/>
</dbReference>
<comment type="caution">
    <text evidence="1">The sequence shown here is derived from an EMBL/GenBank/DDBJ whole genome shotgun (WGS) entry which is preliminary data.</text>
</comment>
<keyword evidence="2" id="KW-1185">Reference proteome</keyword>
<dbReference type="Gene3D" id="3.40.50.1440">
    <property type="entry name" value="Tubulin/FtsZ, GTPase domain"/>
    <property type="match status" value="1"/>
</dbReference>
<dbReference type="AlphaFoldDB" id="A0A2N3Y7K4"/>
<sequence>MKIHQPMLFLGLGGTGCRVGRELERVLRESLCGPDGTELIARMHGHDYLPYQLPSCLQFVYADLSIDELSKVLPNVVPSSDHHVAAQHTTHLIANLVPPNHHNSAQLAQAMRITLDEPIGWLPGPETDPRVAPLSAGAGQLPTVGRAVLFETMRQGHGPGAVLHGVTAAMQRIKASGAVLHELGGKLGNAVDVFVAFSVAGGTGSGIFYDYLHLIGEHLRQAGTEARIYPLVLMPSAFKEGMGGGRAAVLNSATALVDLFRLIDDQNAQGAGDEVGGAQDVGPLSVWFPGEPRPTSLRPATVQTAFLFGRPKDGVSGDDLVRSMVSLVTTLIGAGSEGDQSFADRFINDTASRSAFADTGIGRRGVSTSAVASLTIPLAVLADVVSSRLLAEAVRVMRQAPTGAGVRNRDLIERFDVAAGLEGFLTCAPLEPFADVEDVPVGYDSIIQALSARARTMQESLDRNERLLGPHLGRLARDFDPAKAAEELSRTIDPFRLRRVLRGDPAYPEKLDRGGYEKILNDRKESRRAPGEFGLHPPQPETVQRRRTLRRLRWPDQGVQEAVEDQDAWYQWRVRRQWHEAWRNNERVWEPRWRSFCDRLTAITDEFADHIAADDRQFSERAAQLYAPRLGVSYLLPPGQGGLEGFYSRVREALVERFRDRLGTNYTAADIVGLILGEDGWSGAYRVGRQQPEAAVHLVRQRIRGAVSECFRPGGGERALVPSIRDLLAATVGRADTAIDDADITHFRKQLAGLVPGGYAPAGEGDLKVLISYPGSAPDNAVETFLRRELLPSEHAPSIVFRPNESDSLVVVFFRTGMGITQVPEMREAVQLAADARRYERADDRLSWRQRLGRAPGYLISTPTDRALILQSFLNAMWNGLVEVDPPGHDRSPQRIRVHTGHTDAPPLVLDLTPFRELSSWGSLLQAYEEWVISNGSGTNRDLAAELISIKPRNVDRDPEPPSPLYTTLHQLPAKEAQLLDEIRDRPGIGAGEQLDLIEEFWTRTLPAALELPFRGVQAPFANLRDMTNYFDYRSPAVDR</sequence>
<organism evidence="1 2">
    <name type="scientific">Saccharopolyspora spinosa</name>
    <dbReference type="NCBI Taxonomy" id="60894"/>
    <lineage>
        <taxon>Bacteria</taxon>
        <taxon>Bacillati</taxon>
        <taxon>Actinomycetota</taxon>
        <taxon>Actinomycetes</taxon>
        <taxon>Pseudonocardiales</taxon>
        <taxon>Pseudonocardiaceae</taxon>
        <taxon>Saccharopolyspora</taxon>
    </lineage>
</organism>